<dbReference type="OrthoDB" id="5955795at2"/>
<organism evidence="1 2">
    <name type="scientific">Dyella choica</name>
    <dbReference type="NCBI Taxonomy" id="1927959"/>
    <lineage>
        <taxon>Bacteria</taxon>
        <taxon>Pseudomonadati</taxon>
        <taxon>Pseudomonadota</taxon>
        <taxon>Gammaproteobacteria</taxon>
        <taxon>Lysobacterales</taxon>
        <taxon>Rhodanobacteraceae</taxon>
        <taxon>Dyella</taxon>
    </lineage>
</organism>
<dbReference type="Proteomes" id="UP000274358">
    <property type="component" value="Unassembled WGS sequence"/>
</dbReference>
<dbReference type="EMBL" id="RYYV01000002">
    <property type="protein sequence ID" value="RUL78917.1"/>
    <property type="molecule type" value="Genomic_DNA"/>
</dbReference>
<dbReference type="AlphaFoldDB" id="A0A432M9U2"/>
<name>A0A432M9U2_9GAMM</name>
<gene>
    <name evidence="1" type="ORF">EKH80_03710</name>
</gene>
<keyword evidence="2" id="KW-1185">Reference proteome</keyword>
<proteinExistence type="predicted"/>
<evidence type="ECO:0000313" key="2">
    <source>
        <dbReference type="Proteomes" id="UP000274358"/>
    </source>
</evidence>
<reference evidence="1 2" key="1">
    <citation type="submission" date="2018-12" db="EMBL/GenBank/DDBJ databases">
        <title>Dyella dinghuensis sp. nov. DHOA06 and Dyella choica sp. nov. 4M-K27, isolated from forest soil.</title>
        <authorList>
            <person name="Qiu L.-H."/>
            <person name="Gao Z.-H."/>
        </authorList>
    </citation>
    <scope>NUCLEOTIDE SEQUENCE [LARGE SCALE GENOMIC DNA]</scope>
    <source>
        <strain evidence="1 2">4M-K27</strain>
    </source>
</reference>
<evidence type="ECO:0000313" key="1">
    <source>
        <dbReference type="EMBL" id="RUL78917.1"/>
    </source>
</evidence>
<comment type="caution">
    <text evidence="1">The sequence shown here is derived from an EMBL/GenBank/DDBJ whole genome shotgun (WGS) entry which is preliminary data.</text>
</comment>
<protein>
    <submittedName>
        <fullName evidence="1">Uncharacterized protein</fullName>
    </submittedName>
</protein>
<dbReference type="RefSeq" id="WP_126683374.1">
    <property type="nucleotide sequence ID" value="NZ_RYYV01000002.1"/>
</dbReference>
<sequence>MATRVNHQEIVKKLLDTKAVDFNAIGKTVAELGPSMAMADEPWEGFCGTMRFFVHLYVIHQPGTGNTVENLESLSRSTGELRG</sequence>
<accession>A0A432M9U2</accession>